<dbReference type="CDD" id="cd01639">
    <property type="entry name" value="IMPase"/>
    <property type="match status" value="1"/>
</dbReference>
<comment type="similarity">
    <text evidence="3 8">Belongs to the inositol monophosphatase superfamily.</text>
</comment>
<organism evidence="9 10">
    <name type="scientific">Anaerobacterium chartisolvens</name>
    <dbReference type="NCBI Taxonomy" id="1297424"/>
    <lineage>
        <taxon>Bacteria</taxon>
        <taxon>Bacillati</taxon>
        <taxon>Bacillota</taxon>
        <taxon>Clostridia</taxon>
        <taxon>Eubacteriales</taxon>
        <taxon>Oscillospiraceae</taxon>
        <taxon>Anaerobacterium</taxon>
    </lineage>
</organism>
<dbReference type="Proteomes" id="UP000253034">
    <property type="component" value="Unassembled WGS sequence"/>
</dbReference>
<dbReference type="PRINTS" id="PR00377">
    <property type="entry name" value="IMPHPHTASES"/>
</dbReference>
<name>A0A369B7U1_9FIRM</name>
<dbReference type="GO" id="GO:0006020">
    <property type="term" value="P:inositol metabolic process"/>
    <property type="evidence" value="ECO:0007669"/>
    <property type="project" value="TreeGrafter"/>
</dbReference>
<feature type="binding site" evidence="7">
    <location>
        <position position="66"/>
    </location>
    <ligand>
        <name>Mg(2+)</name>
        <dbReference type="ChEBI" id="CHEBI:18420"/>
        <label>1</label>
        <note>catalytic</note>
    </ligand>
</feature>
<keyword evidence="6 7" id="KW-0460">Magnesium</keyword>
<dbReference type="InterPro" id="IPR022337">
    <property type="entry name" value="Inositol_monophosphatase_SuhB"/>
</dbReference>
<dbReference type="GO" id="GO:0046872">
    <property type="term" value="F:metal ion binding"/>
    <property type="evidence" value="ECO:0007669"/>
    <property type="project" value="UniProtKB-KW"/>
</dbReference>
<dbReference type="OrthoDB" id="9772456at2"/>
<gene>
    <name evidence="9" type="ORF">DFR58_107137</name>
</gene>
<dbReference type="InterPro" id="IPR020583">
    <property type="entry name" value="Inositol_monoP_metal-BS"/>
</dbReference>
<evidence type="ECO:0000256" key="5">
    <source>
        <dbReference type="ARBA" id="ARBA00022801"/>
    </source>
</evidence>
<keyword evidence="4 7" id="KW-0479">Metal-binding</keyword>
<dbReference type="InterPro" id="IPR033942">
    <property type="entry name" value="IMPase"/>
</dbReference>
<evidence type="ECO:0000256" key="3">
    <source>
        <dbReference type="ARBA" id="ARBA00009759"/>
    </source>
</evidence>
<comment type="caution">
    <text evidence="9">The sequence shown here is derived from an EMBL/GenBank/DDBJ whole genome shotgun (WGS) entry which is preliminary data.</text>
</comment>
<dbReference type="GO" id="GO:0008934">
    <property type="term" value="F:inositol monophosphate 1-phosphatase activity"/>
    <property type="evidence" value="ECO:0007669"/>
    <property type="project" value="InterPro"/>
</dbReference>
<dbReference type="Pfam" id="PF00459">
    <property type="entry name" value="Inositol_P"/>
    <property type="match status" value="1"/>
</dbReference>
<dbReference type="PROSITE" id="PS00629">
    <property type="entry name" value="IMP_1"/>
    <property type="match status" value="1"/>
</dbReference>
<evidence type="ECO:0000256" key="8">
    <source>
        <dbReference type="RuleBase" id="RU364068"/>
    </source>
</evidence>
<evidence type="ECO:0000256" key="7">
    <source>
        <dbReference type="PIRSR" id="PIRSR600760-2"/>
    </source>
</evidence>
<feature type="binding site" evidence="7">
    <location>
        <position position="83"/>
    </location>
    <ligand>
        <name>Mg(2+)</name>
        <dbReference type="ChEBI" id="CHEBI:18420"/>
        <label>1</label>
        <note>catalytic</note>
    </ligand>
</feature>
<dbReference type="InterPro" id="IPR000760">
    <property type="entry name" value="Inositol_monophosphatase-like"/>
</dbReference>
<feature type="binding site" evidence="7">
    <location>
        <position position="211"/>
    </location>
    <ligand>
        <name>Mg(2+)</name>
        <dbReference type="ChEBI" id="CHEBI:18420"/>
        <label>1</label>
        <note>catalytic</note>
    </ligand>
</feature>
<sequence>MIKDIIKNTEKAVREAGKCFFTVLGDEKSIISKGFANYVTDTDFAVQKLMMEELKEIMPESNFISEELDQYSVKWDKPTWVLDPVDGTTNYMYQYRHSAISLALFVDGSPSMGIVYNPYLDEMFTAFKGEGAFLNGERIAVSGNKKLEDCLIGFGTTPYDRSKAGLTFDITEKVFLRCRDVRRSGSAALDISYVACGRLDGFYEMNLQIWDYAAGMVILKEAGGICSRWNGDEINPANPGSILGSNGLVHKELVSIIGDIP</sequence>
<dbReference type="SUPFAM" id="SSF56655">
    <property type="entry name" value="Carbohydrate phosphatase"/>
    <property type="match status" value="1"/>
</dbReference>
<dbReference type="EC" id="3.1.3.25" evidence="8"/>
<keyword evidence="5 8" id="KW-0378">Hydrolase</keyword>
<dbReference type="EMBL" id="QPJT01000007">
    <property type="protein sequence ID" value="RCX17590.1"/>
    <property type="molecule type" value="Genomic_DNA"/>
</dbReference>
<comment type="catalytic activity">
    <reaction evidence="1 8">
        <text>a myo-inositol phosphate + H2O = myo-inositol + phosphate</text>
        <dbReference type="Rhea" id="RHEA:24056"/>
        <dbReference type="ChEBI" id="CHEBI:15377"/>
        <dbReference type="ChEBI" id="CHEBI:17268"/>
        <dbReference type="ChEBI" id="CHEBI:43474"/>
        <dbReference type="ChEBI" id="CHEBI:84139"/>
        <dbReference type="EC" id="3.1.3.25"/>
    </reaction>
</comment>
<dbReference type="InterPro" id="IPR020550">
    <property type="entry name" value="Inositol_monophosphatase_CS"/>
</dbReference>
<protein>
    <recommendedName>
        <fullName evidence="8">Inositol-1-monophosphatase</fullName>
        <ecNumber evidence="8">3.1.3.25</ecNumber>
    </recommendedName>
</protein>
<dbReference type="PANTHER" id="PTHR20854:SF4">
    <property type="entry name" value="INOSITOL-1-MONOPHOSPHATASE-RELATED"/>
    <property type="match status" value="1"/>
</dbReference>
<dbReference type="PANTHER" id="PTHR20854">
    <property type="entry name" value="INOSITOL MONOPHOSPHATASE"/>
    <property type="match status" value="1"/>
</dbReference>
<evidence type="ECO:0000256" key="1">
    <source>
        <dbReference type="ARBA" id="ARBA00001033"/>
    </source>
</evidence>
<accession>A0A369B7U1</accession>
<reference evidence="9 10" key="1">
    <citation type="submission" date="2018-07" db="EMBL/GenBank/DDBJ databases">
        <title>Genomic Encyclopedia of Type Strains, Phase IV (KMG-IV): sequencing the most valuable type-strain genomes for metagenomic binning, comparative biology and taxonomic classification.</title>
        <authorList>
            <person name="Goeker M."/>
        </authorList>
    </citation>
    <scope>NUCLEOTIDE SEQUENCE [LARGE SCALE GENOMIC DNA]</scope>
    <source>
        <strain evidence="9 10">DSM 27016</strain>
    </source>
</reference>
<evidence type="ECO:0000256" key="4">
    <source>
        <dbReference type="ARBA" id="ARBA00022723"/>
    </source>
</evidence>
<dbReference type="PROSITE" id="PS00630">
    <property type="entry name" value="IMP_2"/>
    <property type="match status" value="1"/>
</dbReference>
<dbReference type="PRINTS" id="PR01959">
    <property type="entry name" value="SBIMPHPHTASE"/>
</dbReference>
<evidence type="ECO:0000256" key="6">
    <source>
        <dbReference type="ARBA" id="ARBA00022842"/>
    </source>
</evidence>
<evidence type="ECO:0000313" key="10">
    <source>
        <dbReference type="Proteomes" id="UP000253034"/>
    </source>
</evidence>
<feature type="binding site" evidence="7">
    <location>
        <position position="86"/>
    </location>
    <ligand>
        <name>Mg(2+)</name>
        <dbReference type="ChEBI" id="CHEBI:18420"/>
        <label>1</label>
        <note>catalytic</note>
    </ligand>
</feature>
<evidence type="ECO:0000256" key="2">
    <source>
        <dbReference type="ARBA" id="ARBA00001946"/>
    </source>
</evidence>
<keyword evidence="10" id="KW-1185">Reference proteome</keyword>
<dbReference type="GO" id="GO:0007165">
    <property type="term" value="P:signal transduction"/>
    <property type="evidence" value="ECO:0007669"/>
    <property type="project" value="TreeGrafter"/>
</dbReference>
<dbReference type="GO" id="GO:0046854">
    <property type="term" value="P:phosphatidylinositol phosphate biosynthetic process"/>
    <property type="evidence" value="ECO:0007669"/>
    <property type="project" value="InterPro"/>
</dbReference>
<dbReference type="AlphaFoldDB" id="A0A369B7U1"/>
<dbReference type="RefSeq" id="WP_114297299.1">
    <property type="nucleotide sequence ID" value="NZ_QPJT01000007.1"/>
</dbReference>
<proteinExistence type="inferred from homology"/>
<dbReference type="Gene3D" id="3.30.540.10">
    <property type="entry name" value="Fructose-1,6-Bisphosphatase, subunit A, domain 1"/>
    <property type="match status" value="1"/>
</dbReference>
<dbReference type="Gene3D" id="3.40.190.80">
    <property type="match status" value="1"/>
</dbReference>
<comment type="cofactor">
    <cofactor evidence="2 7 8">
        <name>Mg(2+)</name>
        <dbReference type="ChEBI" id="CHEBI:18420"/>
    </cofactor>
</comment>
<evidence type="ECO:0000313" key="9">
    <source>
        <dbReference type="EMBL" id="RCX17590.1"/>
    </source>
</evidence>